<dbReference type="RefSeq" id="WP_005674443.1">
    <property type="nucleotide sequence ID" value="NZ_CP146288.1"/>
</dbReference>
<dbReference type="AlphaFoldDB" id="E7RZF4"/>
<evidence type="ECO:0000313" key="4">
    <source>
        <dbReference type="Proteomes" id="UP000011021"/>
    </source>
</evidence>
<organism evidence="3 4">
    <name type="scientific">Lautropia mirabilis ATCC 51599</name>
    <dbReference type="NCBI Taxonomy" id="887898"/>
    <lineage>
        <taxon>Bacteria</taxon>
        <taxon>Pseudomonadati</taxon>
        <taxon>Pseudomonadota</taxon>
        <taxon>Betaproteobacteria</taxon>
        <taxon>Burkholderiales</taxon>
        <taxon>Burkholderiaceae</taxon>
        <taxon>Lautropia</taxon>
    </lineage>
</organism>
<dbReference type="Gene3D" id="3.40.470.10">
    <property type="entry name" value="Uracil-DNA glycosylase-like domain"/>
    <property type="match status" value="1"/>
</dbReference>
<dbReference type="Pfam" id="PF03167">
    <property type="entry name" value="UDG"/>
    <property type="match status" value="1"/>
</dbReference>
<dbReference type="eggNOG" id="COG3663">
    <property type="taxonomic scope" value="Bacteria"/>
</dbReference>
<feature type="region of interest" description="Disordered" evidence="1">
    <location>
        <begin position="1"/>
        <end position="45"/>
    </location>
</feature>
<evidence type="ECO:0000259" key="2">
    <source>
        <dbReference type="SMART" id="SM00986"/>
    </source>
</evidence>
<dbReference type="NCBIfam" id="TIGR04274">
    <property type="entry name" value="hypoxanDNAglyco"/>
    <property type="match status" value="1"/>
</dbReference>
<keyword evidence="4" id="KW-1185">Reference proteome</keyword>
<dbReference type="EMBL" id="AEQP01000022">
    <property type="protein sequence ID" value="EFV93948.1"/>
    <property type="molecule type" value="Genomic_DNA"/>
</dbReference>
<proteinExistence type="predicted"/>
<dbReference type="SMART" id="SM00986">
    <property type="entry name" value="UDG"/>
    <property type="match status" value="1"/>
</dbReference>
<dbReference type="InterPro" id="IPR036895">
    <property type="entry name" value="Uracil-DNA_glycosylase-like_sf"/>
</dbReference>
<dbReference type="InterPro" id="IPR005122">
    <property type="entry name" value="Uracil-DNA_glycosylase-like"/>
</dbReference>
<protein>
    <recommendedName>
        <fullName evidence="2">Uracil-DNA glycosylase-like domain-containing protein</fullName>
    </recommendedName>
</protein>
<dbReference type="InterPro" id="IPR026353">
    <property type="entry name" value="Hypoxan-DNA_Glyclase"/>
</dbReference>
<comment type="caution">
    <text evidence="3">The sequence shown here is derived from an EMBL/GenBank/DDBJ whole genome shotgun (WGS) entry which is preliminary data.</text>
</comment>
<accession>E7RZF4</accession>
<feature type="compositionally biased region" description="Pro residues" evidence="1">
    <location>
        <begin position="1"/>
        <end position="10"/>
    </location>
</feature>
<dbReference type="STRING" id="887898.HMPREF0551_2063"/>
<dbReference type="HOGENOM" id="CLU_094865_0_0_4"/>
<dbReference type="SUPFAM" id="SSF52141">
    <property type="entry name" value="Uracil-DNA glycosylase-like"/>
    <property type="match status" value="1"/>
</dbReference>
<sequence length="201" mass="21876">MSNTPAPPSAPSHGPGRNPDSRPTPAPAGARHSGDTAAPPHQGLPPVWREDARILLLGSFPGNASLAARAYYAHPRNQFWPIMGRLTGEPTAALPYEARLALLRRHRIALWDTVGRCQRQGSLDSAIREALGNEFQPLLARLPHLQLIGFNGQHAGRQQAFFQSLGYQTVVLPSTSPAYASLNLDQKSERWLSVLSPFLSP</sequence>
<dbReference type="CDD" id="cd10032">
    <property type="entry name" value="UDG-F6_HDG"/>
    <property type="match status" value="1"/>
</dbReference>
<reference evidence="3 4" key="1">
    <citation type="submission" date="2010-12" db="EMBL/GenBank/DDBJ databases">
        <authorList>
            <person name="Muzny D."/>
            <person name="Qin X."/>
            <person name="Deng J."/>
            <person name="Jiang H."/>
            <person name="Liu Y."/>
            <person name="Qu J."/>
            <person name="Song X.-Z."/>
            <person name="Zhang L."/>
            <person name="Thornton R."/>
            <person name="Coyle M."/>
            <person name="Francisco L."/>
            <person name="Jackson L."/>
            <person name="Javaid M."/>
            <person name="Korchina V."/>
            <person name="Kovar C."/>
            <person name="Mata R."/>
            <person name="Mathew T."/>
            <person name="Ngo R."/>
            <person name="Nguyen L."/>
            <person name="Nguyen N."/>
            <person name="Okwuonu G."/>
            <person name="Ongeri F."/>
            <person name="Pham C."/>
            <person name="Simmons D."/>
            <person name="Wilczek-Boney K."/>
            <person name="Hale W."/>
            <person name="Jakkamsetti A."/>
            <person name="Pham P."/>
            <person name="Ruth R."/>
            <person name="San Lucas F."/>
            <person name="Warren J."/>
            <person name="Zhang J."/>
            <person name="Zhao Z."/>
            <person name="Zhou C."/>
            <person name="Zhu D."/>
            <person name="Lee S."/>
            <person name="Bess C."/>
            <person name="Blankenburg K."/>
            <person name="Forbes L."/>
            <person name="Fu Q."/>
            <person name="Gubbala S."/>
            <person name="Hirani K."/>
            <person name="Jayaseelan J.C."/>
            <person name="Lara F."/>
            <person name="Munidasa M."/>
            <person name="Palculict T."/>
            <person name="Patil S."/>
            <person name="Pu L.-L."/>
            <person name="Saada N."/>
            <person name="Tang L."/>
            <person name="Weissenberger G."/>
            <person name="Zhu Y."/>
            <person name="Hemphill L."/>
            <person name="Shang Y."/>
            <person name="Youmans B."/>
            <person name="Ayvaz T."/>
            <person name="Ross M."/>
            <person name="Santibanez J."/>
            <person name="Aqrawi P."/>
            <person name="Gross S."/>
            <person name="Joshi V."/>
            <person name="Fowler G."/>
            <person name="Nazareth L."/>
            <person name="Reid J."/>
            <person name="Worley K."/>
            <person name="Petrosino J."/>
            <person name="Highlander S."/>
            <person name="Gibbs R."/>
        </authorList>
    </citation>
    <scope>NUCLEOTIDE SEQUENCE [LARGE SCALE GENOMIC DNA]</scope>
    <source>
        <strain evidence="3 4">ATCC 51599</strain>
    </source>
</reference>
<evidence type="ECO:0000313" key="3">
    <source>
        <dbReference type="EMBL" id="EFV93948.1"/>
    </source>
</evidence>
<evidence type="ECO:0000256" key="1">
    <source>
        <dbReference type="SAM" id="MobiDB-lite"/>
    </source>
</evidence>
<dbReference type="Proteomes" id="UP000011021">
    <property type="component" value="Unassembled WGS sequence"/>
</dbReference>
<feature type="domain" description="Uracil-DNA glycosylase-like" evidence="2">
    <location>
        <begin position="45"/>
        <end position="195"/>
    </location>
</feature>
<gene>
    <name evidence="3" type="ORF">HMPREF0551_2063</name>
</gene>
<name>E7RZF4_9BURK</name>
<dbReference type="SMART" id="SM00987">
    <property type="entry name" value="UreE_C"/>
    <property type="match status" value="1"/>
</dbReference>